<dbReference type="EMBL" id="HQ824586">
    <property type="protein sequence ID" value="ADV36433.1"/>
    <property type="molecule type" value="Genomic_DNA"/>
</dbReference>
<evidence type="ECO:0000256" key="1">
    <source>
        <dbReference type="SAM" id="Phobius"/>
    </source>
</evidence>
<accession>E7EKS8</accession>
<organism evidence="2">
    <name type="scientific">Edwardsiella phage eiAU</name>
    <dbReference type="NCBI Taxonomy" id="945083"/>
    <lineage>
        <taxon>Viruses</taxon>
        <taxon>Duplodnaviria</taxon>
        <taxon>Heunggongvirae</taxon>
        <taxon>Uroviricota</taxon>
        <taxon>Caudoviricetes</taxon>
        <taxon>Eiauvirus</taxon>
        <taxon>Eiauvirus eiAU</taxon>
    </lineage>
</organism>
<evidence type="ECO:0000313" key="2">
    <source>
        <dbReference type="EMBL" id="ADV36433.1"/>
    </source>
</evidence>
<proteinExistence type="predicted"/>
<feature type="transmembrane region" description="Helical" evidence="1">
    <location>
        <begin position="80"/>
        <end position="96"/>
    </location>
</feature>
<sequence>MLPWPCIHITGPFLMDLWQKVSSASWVLLAGVMGAIVGLVVHTEIRTFRQRACFLLGGVVTAFYLSEPVGHYLALTDERSIATIGFLIGVFGMSLLQRVKETLNSLDIGAIAGARWKDLIGAFKRGQ</sequence>
<feature type="non-terminal residue" evidence="2">
    <location>
        <position position="127"/>
    </location>
</feature>
<feature type="transmembrane region" description="Helical" evidence="1">
    <location>
        <begin position="23"/>
        <end position="41"/>
    </location>
</feature>
<keyword evidence="1" id="KW-1133">Transmembrane helix</keyword>
<reference evidence="2" key="2">
    <citation type="journal article" date="2011" name="Virol. J.">
        <title>Comparative genomic analysis of bacteriophages specific to the channel catfish pathogen Edwardsiella ictaluri.</title>
        <authorList>
            <person name="Carrias A."/>
            <person name="Welch T.J."/>
            <person name="Waldbieser G.C."/>
            <person name="Mead D.A."/>
            <person name="Terhune J.S."/>
            <person name="Liles M.R."/>
        </authorList>
    </citation>
    <scope>NUCLEOTIDE SEQUENCE</scope>
</reference>
<reference evidence="2" key="1">
    <citation type="submission" date="2010-12" db="EMBL/GenBank/DDBJ databases">
        <authorList>
            <person name="Carrias A.A."/>
            <person name="Welch T.J."/>
            <person name="Waldbieser G.C."/>
            <person name="Mead D.A."/>
            <person name="Terhune J.S."/>
            <person name="Liles M.R."/>
        </authorList>
    </citation>
    <scope>NUCLEOTIDE SEQUENCE</scope>
</reference>
<protein>
    <submittedName>
        <fullName evidence="2">Putative holin</fullName>
    </submittedName>
</protein>
<keyword evidence="1" id="KW-0472">Membrane</keyword>
<name>E7EKS8_9CAUD</name>
<feature type="transmembrane region" description="Helical" evidence="1">
    <location>
        <begin position="53"/>
        <end position="74"/>
    </location>
</feature>
<keyword evidence="1" id="KW-0812">Transmembrane</keyword>
<gene>
    <name evidence="2" type="primary">eiAUOrf39</name>
</gene>